<dbReference type="EMBL" id="SJPN01000004">
    <property type="protein sequence ID" value="TWU02772.1"/>
    <property type="molecule type" value="Genomic_DNA"/>
</dbReference>
<reference evidence="4 5" key="1">
    <citation type="submission" date="2019-02" db="EMBL/GenBank/DDBJ databases">
        <title>Deep-cultivation of Planctomycetes and their phenomic and genomic characterization uncovers novel biology.</title>
        <authorList>
            <person name="Wiegand S."/>
            <person name="Jogler M."/>
            <person name="Boedeker C."/>
            <person name="Pinto D."/>
            <person name="Vollmers J."/>
            <person name="Rivas-Marin E."/>
            <person name="Kohn T."/>
            <person name="Peeters S.H."/>
            <person name="Heuer A."/>
            <person name="Rast P."/>
            <person name="Oberbeckmann S."/>
            <person name="Bunk B."/>
            <person name="Jeske O."/>
            <person name="Meyerdierks A."/>
            <person name="Storesund J.E."/>
            <person name="Kallscheuer N."/>
            <person name="Luecker S."/>
            <person name="Lage O.M."/>
            <person name="Pohl T."/>
            <person name="Merkel B.J."/>
            <person name="Hornburger P."/>
            <person name="Mueller R.-W."/>
            <person name="Bruemmer F."/>
            <person name="Labrenz M."/>
            <person name="Spormann A.M."/>
            <person name="Op Den Camp H."/>
            <person name="Overmann J."/>
            <person name="Amann R."/>
            <person name="Jetten M.S.M."/>
            <person name="Mascher T."/>
            <person name="Medema M.H."/>
            <person name="Devos D.P."/>
            <person name="Kaster A.-K."/>
            <person name="Ovreas L."/>
            <person name="Rohde M."/>
            <person name="Galperin M.Y."/>
            <person name="Jogler C."/>
        </authorList>
    </citation>
    <scope>NUCLEOTIDE SEQUENCE [LARGE SCALE GENOMIC DNA]</scope>
    <source>
        <strain evidence="4 5">Pla52n</strain>
    </source>
</reference>
<evidence type="ECO:0000259" key="3">
    <source>
        <dbReference type="SMART" id="SM00858"/>
    </source>
</evidence>
<keyword evidence="2" id="KW-0732">Signal</keyword>
<organism evidence="4 5">
    <name type="scientific">Stieleria varia</name>
    <dbReference type="NCBI Taxonomy" id="2528005"/>
    <lineage>
        <taxon>Bacteria</taxon>
        <taxon>Pseudomonadati</taxon>
        <taxon>Planctomycetota</taxon>
        <taxon>Planctomycetia</taxon>
        <taxon>Pirellulales</taxon>
        <taxon>Pirellulaceae</taxon>
        <taxon>Stieleria</taxon>
    </lineage>
</organism>
<feature type="domain" description="SAF" evidence="3">
    <location>
        <begin position="38"/>
        <end position="100"/>
    </location>
</feature>
<dbReference type="RefSeq" id="WP_146521037.1">
    <property type="nucleotide sequence ID" value="NZ_CP151726.1"/>
</dbReference>
<dbReference type="InterPro" id="IPR017592">
    <property type="entry name" value="Pilus_assmbl_Flp-typ_CpaB"/>
</dbReference>
<comment type="caution">
    <text evidence="4">The sequence shown here is derived from an EMBL/GenBank/DDBJ whole genome shotgun (WGS) entry which is preliminary data.</text>
</comment>
<feature type="region of interest" description="Disordered" evidence="1">
    <location>
        <begin position="301"/>
        <end position="348"/>
    </location>
</feature>
<keyword evidence="5" id="KW-1185">Reference proteome</keyword>
<dbReference type="SMART" id="SM00858">
    <property type="entry name" value="SAF"/>
    <property type="match status" value="1"/>
</dbReference>
<feature type="region of interest" description="Disordered" evidence="1">
    <location>
        <begin position="240"/>
        <end position="265"/>
    </location>
</feature>
<dbReference type="OrthoDB" id="281109at2"/>
<evidence type="ECO:0000256" key="2">
    <source>
        <dbReference type="SAM" id="SignalP"/>
    </source>
</evidence>
<gene>
    <name evidence="4" type="ORF">Pla52n_38310</name>
</gene>
<feature type="chain" id="PRO_5022914650" evidence="2">
    <location>
        <begin position="29"/>
        <end position="348"/>
    </location>
</feature>
<feature type="signal peptide" evidence="2">
    <location>
        <begin position="1"/>
        <end position="28"/>
    </location>
</feature>
<proteinExistence type="predicted"/>
<dbReference type="CDD" id="cd11614">
    <property type="entry name" value="SAF_CpaB_FlgA_like"/>
    <property type="match status" value="1"/>
</dbReference>
<dbReference type="AlphaFoldDB" id="A0A5C6AUS6"/>
<dbReference type="Pfam" id="PF08666">
    <property type="entry name" value="SAF"/>
    <property type="match status" value="1"/>
</dbReference>
<accession>A0A5C6AUS6</accession>
<protein>
    <submittedName>
        <fullName evidence="4">SAF domain protein</fullName>
    </submittedName>
</protein>
<dbReference type="Proteomes" id="UP000320176">
    <property type="component" value="Unassembled WGS sequence"/>
</dbReference>
<feature type="compositionally biased region" description="Polar residues" evidence="1">
    <location>
        <begin position="309"/>
        <end position="324"/>
    </location>
</feature>
<dbReference type="InterPro" id="IPR013974">
    <property type="entry name" value="SAF"/>
</dbReference>
<sequence precursor="true">MRNKTLFLLIACVCGTVAAIGASQYMQANNGASTVAMVDIFVTTQAVEEQEEITADKLRLEQWPADRVPAGASSDLKSFEGRFARQPLYAGEPVLDIKLMNDKQDIIVPRGYRVVSMPADRNGTVNLVRQGDRVDVRGFFEQGDTFAQDTSLVVLSGVKVFGIDGKTKFDPDEKRTGTAKNIQLLIRQSDEDAWSFAQQYGEISLSLGSPSADEADIADGEASPTAKKFLNDLREYRQERERQRQLALAEQTKEDAPAKVAAKPAKKQEYEFKITKLGPDGRMQEYGFLPGESIPVLLNDTRMTDSTEEPQTSDTTSQGATDSGQDFDLTGQDSPFFAPQSGAERTAY</sequence>
<dbReference type="NCBIfam" id="TIGR03177">
    <property type="entry name" value="pilus_cpaB"/>
    <property type="match status" value="1"/>
</dbReference>
<name>A0A5C6AUS6_9BACT</name>
<evidence type="ECO:0000313" key="4">
    <source>
        <dbReference type="EMBL" id="TWU02772.1"/>
    </source>
</evidence>
<evidence type="ECO:0000256" key="1">
    <source>
        <dbReference type="SAM" id="MobiDB-lite"/>
    </source>
</evidence>
<evidence type="ECO:0000313" key="5">
    <source>
        <dbReference type="Proteomes" id="UP000320176"/>
    </source>
</evidence>
<dbReference type="Pfam" id="PF16976">
    <property type="entry name" value="RcpC"/>
    <property type="match status" value="1"/>
</dbReference>
<dbReference type="InterPro" id="IPR031571">
    <property type="entry name" value="RcpC_dom"/>
</dbReference>